<dbReference type="GO" id="GO:0003984">
    <property type="term" value="F:acetolactate synthase activity"/>
    <property type="evidence" value="ECO:0007669"/>
    <property type="project" value="UniProtKB-EC"/>
</dbReference>
<comment type="caution">
    <text evidence="15">The sequence shown here is derived from an EMBL/GenBank/DDBJ whole genome shotgun (WGS) entry which is preliminary data.</text>
</comment>
<keyword evidence="7 11" id="KW-0479">Metal-binding</keyword>
<dbReference type="CDD" id="cd02015">
    <property type="entry name" value="TPP_AHAS"/>
    <property type="match status" value="1"/>
</dbReference>
<dbReference type="EMBL" id="AEPD01000028">
    <property type="protein sequence ID" value="EFU30433.1"/>
    <property type="molecule type" value="Genomic_DNA"/>
</dbReference>
<dbReference type="InterPro" id="IPR029035">
    <property type="entry name" value="DHS-like_NAD/FAD-binding_dom"/>
</dbReference>
<dbReference type="Gene3D" id="3.40.50.1220">
    <property type="entry name" value="TPP-binding domain"/>
    <property type="match status" value="1"/>
</dbReference>
<dbReference type="Pfam" id="PF02776">
    <property type="entry name" value="TPP_enzyme_N"/>
    <property type="match status" value="1"/>
</dbReference>
<keyword evidence="10 11" id="KW-0100">Branched-chain amino acid biosynthesis</keyword>
<dbReference type="EC" id="2.2.1.6" evidence="4 11"/>
<dbReference type="InterPro" id="IPR012846">
    <property type="entry name" value="Acetolactate_synth_lsu"/>
</dbReference>
<dbReference type="HOGENOM" id="CLU_013748_1_2_10"/>
<accession>E6K8D3</accession>
<dbReference type="Proteomes" id="UP000003112">
    <property type="component" value="Unassembled WGS sequence"/>
</dbReference>
<dbReference type="FunFam" id="3.40.50.970:FF:000007">
    <property type="entry name" value="Acetolactate synthase"/>
    <property type="match status" value="1"/>
</dbReference>
<keyword evidence="16" id="KW-1185">Reference proteome</keyword>
<gene>
    <name evidence="15" type="primary">ilvB</name>
    <name evidence="15" type="ORF">HMPREF6485_1712</name>
</gene>
<evidence type="ECO:0000256" key="8">
    <source>
        <dbReference type="ARBA" id="ARBA00022842"/>
    </source>
</evidence>
<dbReference type="InterPro" id="IPR012000">
    <property type="entry name" value="Thiamin_PyroP_enz_cen_dom"/>
</dbReference>
<comment type="pathway">
    <text evidence="1 11">Amino-acid biosynthesis; L-isoleucine biosynthesis; L-isoleucine from 2-oxobutanoate: step 1/4.</text>
</comment>
<dbReference type="UniPathway" id="UPA00049">
    <property type="reaction ID" value="UER00059"/>
</dbReference>
<dbReference type="SUPFAM" id="SSF52467">
    <property type="entry name" value="DHS-like NAD/FAD-binding domain"/>
    <property type="match status" value="1"/>
</dbReference>
<dbReference type="GO" id="GO:0005948">
    <property type="term" value="C:acetolactate synthase complex"/>
    <property type="evidence" value="ECO:0007669"/>
    <property type="project" value="TreeGrafter"/>
</dbReference>
<dbReference type="Gene3D" id="3.40.50.970">
    <property type="match status" value="2"/>
</dbReference>
<dbReference type="eggNOG" id="COG0028">
    <property type="taxonomic scope" value="Bacteria"/>
</dbReference>
<dbReference type="FunFam" id="3.40.50.1220:FF:000008">
    <property type="entry name" value="Acetolactate synthase"/>
    <property type="match status" value="1"/>
</dbReference>
<protein>
    <recommendedName>
        <fullName evidence="4 11">Acetolactate synthase</fullName>
        <ecNumber evidence="4 11">2.2.1.6</ecNumber>
    </recommendedName>
</protein>
<dbReference type="AlphaFoldDB" id="E6K8D3"/>
<evidence type="ECO:0000256" key="2">
    <source>
        <dbReference type="ARBA" id="ARBA00005025"/>
    </source>
</evidence>
<dbReference type="InterPro" id="IPR045229">
    <property type="entry name" value="TPP_enz"/>
</dbReference>
<evidence type="ECO:0000259" key="14">
    <source>
        <dbReference type="Pfam" id="PF02776"/>
    </source>
</evidence>
<organism evidence="15 16">
    <name type="scientific">Segatella buccae ATCC 33574</name>
    <dbReference type="NCBI Taxonomy" id="873513"/>
    <lineage>
        <taxon>Bacteria</taxon>
        <taxon>Pseudomonadati</taxon>
        <taxon>Bacteroidota</taxon>
        <taxon>Bacteroidia</taxon>
        <taxon>Bacteroidales</taxon>
        <taxon>Prevotellaceae</taxon>
        <taxon>Segatella</taxon>
    </lineage>
</organism>
<evidence type="ECO:0000256" key="1">
    <source>
        <dbReference type="ARBA" id="ARBA00004974"/>
    </source>
</evidence>
<comment type="similarity">
    <text evidence="3 11">Belongs to the TPP enzyme family.</text>
</comment>
<dbReference type="STRING" id="873513.HMPREF6485_1712"/>
<dbReference type="InterPro" id="IPR011766">
    <property type="entry name" value="TPP_enzyme_TPP-bd"/>
</dbReference>
<dbReference type="InterPro" id="IPR012001">
    <property type="entry name" value="Thiamin_PyroP_enz_TPP-bd_dom"/>
</dbReference>
<reference evidence="15 16" key="1">
    <citation type="submission" date="2010-10" db="EMBL/GenBank/DDBJ databases">
        <authorList>
            <person name="Muzny D."/>
            <person name="Qin X."/>
            <person name="Deng J."/>
            <person name="Jiang H."/>
            <person name="Liu Y."/>
            <person name="Qu J."/>
            <person name="Song X.-Z."/>
            <person name="Zhang L."/>
            <person name="Thornton R."/>
            <person name="Coyle M."/>
            <person name="Francisco L."/>
            <person name="Jackson L."/>
            <person name="Javaid M."/>
            <person name="Korchina V."/>
            <person name="Kovar C."/>
            <person name="Mata R."/>
            <person name="Mathew T."/>
            <person name="Ngo R."/>
            <person name="Nguyen L."/>
            <person name="Nguyen N."/>
            <person name="Okwuonu G."/>
            <person name="Ongeri F."/>
            <person name="Pham C."/>
            <person name="Simmons D."/>
            <person name="Wilczek-Boney K."/>
            <person name="Hale W."/>
            <person name="Jakkamsetti A."/>
            <person name="Pham P."/>
            <person name="Ruth R."/>
            <person name="San Lucas F."/>
            <person name="Warren J."/>
            <person name="Zhang J."/>
            <person name="Zhao Z."/>
            <person name="Zhou C."/>
            <person name="Zhu D."/>
            <person name="Lee S."/>
            <person name="Bess C."/>
            <person name="Blankenburg K."/>
            <person name="Forbes L."/>
            <person name="Fu Q."/>
            <person name="Gubbala S."/>
            <person name="Hirani K."/>
            <person name="Jayaseelan J.C."/>
            <person name="Lara F."/>
            <person name="Munidasa M."/>
            <person name="Palculict T."/>
            <person name="Patil S."/>
            <person name="Pu L.-L."/>
            <person name="Saada N."/>
            <person name="Tang L."/>
            <person name="Weissenberger G."/>
            <person name="Zhu Y."/>
            <person name="Hemphill L."/>
            <person name="Shang Y."/>
            <person name="Youmans B."/>
            <person name="Ayvaz T."/>
            <person name="Ross M."/>
            <person name="Santibanez J."/>
            <person name="Aqrawi P."/>
            <person name="Gross S."/>
            <person name="Joshi V."/>
            <person name="Fowler G."/>
            <person name="Nazareth L."/>
            <person name="Reid J."/>
            <person name="Worley K."/>
            <person name="Petrosino J."/>
            <person name="Highlander S."/>
            <person name="Gibbs R."/>
        </authorList>
    </citation>
    <scope>NUCLEOTIDE SEQUENCE [LARGE SCALE GENOMIC DNA]</scope>
    <source>
        <strain evidence="15 16">ATCC 33574</strain>
    </source>
</reference>
<evidence type="ECO:0000256" key="7">
    <source>
        <dbReference type="ARBA" id="ARBA00022723"/>
    </source>
</evidence>
<evidence type="ECO:0000313" key="15">
    <source>
        <dbReference type="EMBL" id="EFU30433.1"/>
    </source>
</evidence>
<feature type="domain" description="Thiamine pyrophosphate enzyme N-terminal TPP-binding" evidence="14">
    <location>
        <begin position="7"/>
        <end position="126"/>
    </location>
</feature>
<dbReference type="RefSeq" id="WP_004340570.1">
    <property type="nucleotide sequence ID" value="NZ_GL586311.1"/>
</dbReference>
<dbReference type="CDD" id="cd07035">
    <property type="entry name" value="TPP_PYR_POX_like"/>
    <property type="match status" value="1"/>
</dbReference>
<evidence type="ECO:0000256" key="5">
    <source>
        <dbReference type="ARBA" id="ARBA00022605"/>
    </source>
</evidence>
<evidence type="ECO:0000256" key="10">
    <source>
        <dbReference type="ARBA" id="ARBA00023304"/>
    </source>
</evidence>
<dbReference type="GO" id="GO:0030976">
    <property type="term" value="F:thiamine pyrophosphate binding"/>
    <property type="evidence" value="ECO:0007669"/>
    <property type="project" value="UniProtKB-UniRule"/>
</dbReference>
<comment type="cofactor">
    <cofactor evidence="11">
        <name>Mg(2+)</name>
        <dbReference type="ChEBI" id="CHEBI:18420"/>
    </cofactor>
    <text evidence="11">Binds 1 Mg(2+) ion per subunit.</text>
</comment>
<dbReference type="Pfam" id="PF00205">
    <property type="entry name" value="TPP_enzyme_M"/>
    <property type="match status" value="1"/>
</dbReference>
<comment type="pathway">
    <text evidence="2 11">Amino-acid biosynthesis; L-valine biosynthesis; L-valine from pyruvate: step 1/4.</text>
</comment>
<comment type="cofactor">
    <cofactor evidence="11">
        <name>thiamine diphosphate</name>
        <dbReference type="ChEBI" id="CHEBI:58937"/>
    </cofactor>
    <text evidence="11">Binds 1 thiamine pyrophosphate per subunit.</text>
</comment>
<dbReference type="GO" id="GO:0009097">
    <property type="term" value="P:isoleucine biosynthetic process"/>
    <property type="evidence" value="ECO:0007669"/>
    <property type="project" value="UniProtKB-UniPathway"/>
</dbReference>
<keyword evidence="9 11" id="KW-0786">Thiamine pyrophosphate</keyword>
<dbReference type="GO" id="GO:0050660">
    <property type="term" value="F:flavin adenine dinucleotide binding"/>
    <property type="evidence" value="ECO:0007669"/>
    <property type="project" value="InterPro"/>
</dbReference>
<evidence type="ECO:0000256" key="11">
    <source>
        <dbReference type="RuleBase" id="RU003591"/>
    </source>
</evidence>
<keyword evidence="5 11" id="KW-0028">Amino-acid biosynthesis</keyword>
<evidence type="ECO:0000256" key="9">
    <source>
        <dbReference type="ARBA" id="ARBA00023052"/>
    </source>
</evidence>
<dbReference type="Pfam" id="PF02775">
    <property type="entry name" value="TPP_enzyme_C"/>
    <property type="match status" value="1"/>
</dbReference>
<dbReference type="InterPro" id="IPR039368">
    <property type="entry name" value="AHAS_TPP"/>
</dbReference>
<proteinExistence type="inferred from homology"/>
<dbReference type="SUPFAM" id="SSF52518">
    <property type="entry name" value="Thiamin diphosphate-binding fold (THDP-binding)"/>
    <property type="match status" value="2"/>
</dbReference>
<dbReference type="UniPathway" id="UPA00047">
    <property type="reaction ID" value="UER00055"/>
</dbReference>
<dbReference type="GeneID" id="93536467"/>
<sequence length="571" mass="62577">MAKEVISGSEALMRALHLEGVKTIFGYPGGAIMPVFDVLYEYTRGEKKMFDHILVRHEQAAAHAAQGYARVSGEVGVALVTSGPGATNTLTGVADAMMDSTPLVVIAGQVGIGALGTDAFQEVDLVGVAQPITKWAYQIRRPEDVAWAVSRAFYIARSGRPGPVVLDFPKNAQTHGCEWEPVKVDHIRSYNPYPKIDAEAVAQAAELINAAERPFALVGQGVELGGAHNELLEFLEKADIPAGRTLLGLSALASDHPLNMGMLGMHGSYATNMKTQECDVLIAIGMRFSDRVTGLPSTYAKQAKVIHLDIDRAEINKNIKSDVAVVGDCKMSLPAITRLLKKNEHKEWIASFDQYARMENEKVIERDIHPTDGPLLMGEVTNVVAEVTNGEGVLVNDVGQNQMISSRYFRFRKKRSIVTSGGFGTMGFGLPAAIGATFGAPDRTVCCFFGDGGFQMSIQELGTIMEQQAPVKMILLNNNYLGNVRQWQDLMYEGRYSFTRMLNPHYDDIARGYGIPYDAVIDRKDLRAKVEKMMNTPGPYLLECAIKEDEDIVPMTLPGKSVDEMLLELHY</sequence>
<keyword evidence="8 11" id="KW-0460">Magnesium</keyword>
<dbReference type="GO" id="GO:0000287">
    <property type="term" value="F:magnesium ion binding"/>
    <property type="evidence" value="ECO:0007669"/>
    <property type="project" value="UniProtKB-UniRule"/>
</dbReference>
<evidence type="ECO:0000256" key="6">
    <source>
        <dbReference type="ARBA" id="ARBA00022679"/>
    </source>
</evidence>
<feature type="domain" description="Thiamine pyrophosphate enzyme TPP-binding" evidence="13">
    <location>
        <begin position="397"/>
        <end position="544"/>
    </location>
</feature>
<dbReference type="PANTHER" id="PTHR18968">
    <property type="entry name" value="THIAMINE PYROPHOSPHATE ENZYMES"/>
    <property type="match status" value="1"/>
</dbReference>
<evidence type="ECO:0000256" key="3">
    <source>
        <dbReference type="ARBA" id="ARBA00007812"/>
    </source>
</evidence>
<comment type="catalytic activity">
    <reaction evidence="11">
        <text>2 pyruvate + H(+) = (2S)-2-acetolactate + CO2</text>
        <dbReference type="Rhea" id="RHEA:25249"/>
        <dbReference type="ChEBI" id="CHEBI:15361"/>
        <dbReference type="ChEBI" id="CHEBI:15378"/>
        <dbReference type="ChEBI" id="CHEBI:16526"/>
        <dbReference type="ChEBI" id="CHEBI:58476"/>
        <dbReference type="EC" id="2.2.1.6"/>
    </reaction>
</comment>
<feature type="domain" description="Thiamine pyrophosphate enzyme central" evidence="12">
    <location>
        <begin position="201"/>
        <end position="335"/>
    </location>
</feature>
<evidence type="ECO:0000256" key="4">
    <source>
        <dbReference type="ARBA" id="ARBA00013145"/>
    </source>
</evidence>
<dbReference type="InterPro" id="IPR029061">
    <property type="entry name" value="THDP-binding"/>
</dbReference>
<evidence type="ECO:0000259" key="13">
    <source>
        <dbReference type="Pfam" id="PF02775"/>
    </source>
</evidence>
<dbReference type="GO" id="GO:0009099">
    <property type="term" value="P:L-valine biosynthetic process"/>
    <property type="evidence" value="ECO:0007669"/>
    <property type="project" value="UniProtKB-UniPathway"/>
</dbReference>
<evidence type="ECO:0000259" key="12">
    <source>
        <dbReference type="Pfam" id="PF00205"/>
    </source>
</evidence>
<dbReference type="PANTHER" id="PTHR18968:SF13">
    <property type="entry name" value="ACETOLACTATE SYNTHASE CATALYTIC SUBUNIT, MITOCHONDRIAL"/>
    <property type="match status" value="1"/>
</dbReference>
<name>E6K8D3_9BACT</name>
<keyword evidence="6 11" id="KW-0808">Transferase</keyword>
<evidence type="ECO:0000313" key="16">
    <source>
        <dbReference type="Proteomes" id="UP000003112"/>
    </source>
</evidence>
<dbReference type="NCBIfam" id="TIGR00118">
    <property type="entry name" value="acolac_lg"/>
    <property type="match status" value="1"/>
</dbReference>